<dbReference type="AlphaFoldDB" id="A0A5B9WH95"/>
<evidence type="ECO:0000313" key="3">
    <source>
        <dbReference type="Proteomes" id="UP000324233"/>
    </source>
</evidence>
<keyword evidence="2" id="KW-0614">Plasmid</keyword>
<feature type="compositionally biased region" description="Pro residues" evidence="1">
    <location>
        <begin position="49"/>
        <end position="70"/>
    </location>
</feature>
<geneLocation type="plasmid" evidence="3">
    <name>pojf2_2</name>
</geneLocation>
<gene>
    <name evidence="2" type="ORF">OJF2_79500</name>
</gene>
<feature type="compositionally biased region" description="Basic and acidic residues" evidence="1">
    <location>
        <begin position="32"/>
        <end position="48"/>
    </location>
</feature>
<dbReference type="KEGG" id="agv:OJF2_79500"/>
<name>A0A5B9WH95_9BACT</name>
<dbReference type="Proteomes" id="UP000324233">
    <property type="component" value="Plasmid pOJF2_2"/>
</dbReference>
<proteinExistence type="predicted"/>
<keyword evidence="3" id="KW-1185">Reference proteome</keyword>
<evidence type="ECO:0000256" key="1">
    <source>
        <dbReference type="SAM" id="MobiDB-lite"/>
    </source>
</evidence>
<protein>
    <submittedName>
        <fullName evidence="2">Uncharacterized protein</fullName>
    </submittedName>
</protein>
<organism evidence="2 3">
    <name type="scientific">Aquisphaera giovannonii</name>
    <dbReference type="NCBI Taxonomy" id="406548"/>
    <lineage>
        <taxon>Bacteria</taxon>
        <taxon>Pseudomonadati</taxon>
        <taxon>Planctomycetota</taxon>
        <taxon>Planctomycetia</taxon>
        <taxon>Isosphaerales</taxon>
        <taxon>Isosphaeraceae</taxon>
        <taxon>Aquisphaera</taxon>
    </lineage>
</organism>
<sequence>MKRHLAFESLEGKLLQSVTLSGAAPLATAYARIDRPAPDDDPTPRPEPDPGPLPTGEPPIIIPPLPPSGPAGPGCVAPKVPR</sequence>
<reference evidence="2 3" key="1">
    <citation type="submission" date="2019-08" db="EMBL/GenBank/DDBJ databases">
        <title>Deep-cultivation of Planctomycetes and their phenomic and genomic characterization uncovers novel biology.</title>
        <authorList>
            <person name="Wiegand S."/>
            <person name="Jogler M."/>
            <person name="Boedeker C."/>
            <person name="Pinto D."/>
            <person name="Vollmers J."/>
            <person name="Rivas-Marin E."/>
            <person name="Kohn T."/>
            <person name="Peeters S.H."/>
            <person name="Heuer A."/>
            <person name="Rast P."/>
            <person name="Oberbeckmann S."/>
            <person name="Bunk B."/>
            <person name="Jeske O."/>
            <person name="Meyerdierks A."/>
            <person name="Storesund J.E."/>
            <person name="Kallscheuer N."/>
            <person name="Luecker S."/>
            <person name="Lage O.M."/>
            <person name="Pohl T."/>
            <person name="Merkel B.J."/>
            <person name="Hornburger P."/>
            <person name="Mueller R.-W."/>
            <person name="Bruemmer F."/>
            <person name="Labrenz M."/>
            <person name="Spormann A.M."/>
            <person name="Op den Camp H."/>
            <person name="Overmann J."/>
            <person name="Amann R."/>
            <person name="Jetten M.S.M."/>
            <person name="Mascher T."/>
            <person name="Medema M.H."/>
            <person name="Devos D.P."/>
            <person name="Kaster A.-K."/>
            <person name="Ovreas L."/>
            <person name="Rohde M."/>
            <person name="Galperin M.Y."/>
            <person name="Jogler C."/>
        </authorList>
    </citation>
    <scope>NUCLEOTIDE SEQUENCE [LARGE SCALE GENOMIC DNA]</scope>
    <source>
        <strain evidence="2 3">OJF2</strain>
        <plasmid evidence="3">pojf2_2</plasmid>
    </source>
</reference>
<feature type="region of interest" description="Disordered" evidence="1">
    <location>
        <begin position="30"/>
        <end position="82"/>
    </location>
</feature>
<evidence type="ECO:0000313" key="2">
    <source>
        <dbReference type="EMBL" id="QEH39335.1"/>
    </source>
</evidence>
<dbReference type="RefSeq" id="WP_148599221.1">
    <property type="nucleotide sequence ID" value="NZ_CP042999.1"/>
</dbReference>
<accession>A0A5B9WH95</accession>
<dbReference type="EMBL" id="CP042999">
    <property type="protein sequence ID" value="QEH39335.1"/>
    <property type="molecule type" value="Genomic_DNA"/>
</dbReference>